<dbReference type="CDD" id="cd09916">
    <property type="entry name" value="CpxP_like"/>
    <property type="match status" value="1"/>
</dbReference>
<gene>
    <name evidence="1" type="ORF">CY0110_27360</name>
</gene>
<evidence type="ECO:0000313" key="1">
    <source>
        <dbReference type="EMBL" id="EAZ91002.1"/>
    </source>
</evidence>
<comment type="caution">
    <text evidence="1">The sequence shown here is derived from an EMBL/GenBank/DDBJ whole genome shotgun (WGS) entry which is preliminary data.</text>
</comment>
<name>A3IR12_9CHRO</name>
<dbReference type="eggNOG" id="COG3678">
    <property type="taxonomic scope" value="Bacteria"/>
</dbReference>
<sequence length="170" mass="19850">MISKEFTLIVSVLTLGIGGTMALANSPQEPPSSVLLSETKILAQQNGNQPSRRDRGEQFQQKLNLSDEQMQQLRNIREKYRPQMEQLKTQMRTQGQELSQMMQGNTSESDLKRKHQEIIDLRQEMGNIRFESMLEMRQVLTTEQRQQFAQFLQQRRQTGGRKRPNIEEMP</sequence>
<dbReference type="InterPro" id="IPR012899">
    <property type="entry name" value="LTXXQ"/>
</dbReference>
<dbReference type="OrthoDB" id="531812at2"/>
<reference evidence="1 2" key="1">
    <citation type="submission" date="2007-03" db="EMBL/GenBank/DDBJ databases">
        <authorList>
            <person name="Stal L."/>
            <person name="Ferriera S."/>
            <person name="Johnson J."/>
            <person name="Kravitz S."/>
            <person name="Beeson K."/>
            <person name="Sutton G."/>
            <person name="Rogers Y.-H."/>
            <person name="Friedman R."/>
            <person name="Frazier M."/>
            <person name="Venter J.C."/>
        </authorList>
    </citation>
    <scope>NUCLEOTIDE SEQUENCE [LARGE SCALE GENOMIC DNA]</scope>
    <source>
        <strain evidence="1 2">CCY0110</strain>
    </source>
</reference>
<protein>
    <submittedName>
        <fullName evidence="1">Uncharacterized protein</fullName>
    </submittedName>
</protein>
<accession>A3IR12</accession>
<dbReference type="RefSeq" id="WP_008275826.1">
    <property type="nucleotide sequence ID" value="NZ_AAXW01000017.1"/>
</dbReference>
<dbReference type="Gene3D" id="1.20.120.1490">
    <property type="match status" value="1"/>
</dbReference>
<dbReference type="EMBL" id="AAXW01000017">
    <property type="protein sequence ID" value="EAZ91002.1"/>
    <property type="molecule type" value="Genomic_DNA"/>
</dbReference>
<evidence type="ECO:0000313" key="2">
    <source>
        <dbReference type="Proteomes" id="UP000003781"/>
    </source>
</evidence>
<dbReference type="GO" id="GO:0042597">
    <property type="term" value="C:periplasmic space"/>
    <property type="evidence" value="ECO:0007669"/>
    <property type="project" value="InterPro"/>
</dbReference>
<dbReference type="Proteomes" id="UP000003781">
    <property type="component" value="Unassembled WGS sequence"/>
</dbReference>
<organism evidence="1 2">
    <name type="scientific">Crocosphaera chwakensis CCY0110</name>
    <dbReference type="NCBI Taxonomy" id="391612"/>
    <lineage>
        <taxon>Bacteria</taxon>
        <taxon>Bacillati</taxon>
        <taxon>Cyanobacteriota</taxon>
        <taxon>Cyanophyceae</taxon>
        <taxon>Oscillatoriophycideae</taxon>
        <taxon>Chroococcales</taxon>
        <taxon>Aphanothecaceae</taxon>
        <taxon>Crocosphaera</taxon>
        <taxon>Crocosphaera chwakensis</taxon>
    </lineage>
</organism>
<dbReference type="AlphaFoldDB" id="A3IR12"/>
<proteinExistence type="predicted"/>
<dbReference type="Pfam" id="PF07813">
    <property type="entry name" value="LTXXQ"/>
    <property type="match status" value="1"/>
</dbReference>
<keyword evidence="2" id="KW-1185">Reference proteome</keyword>